<dbReference type="Pfam" id="PF05227">
    <property type="entry name" value="CHASE3"/>
    <property type="match status" value="1"/>
</dbReference>
<dbReference type="CDD" id="cd19410">
    <property type="entry name" value="HK9-like_sensor"/>
    <property type="match status" value="1"/>
</dbReference>
<dbReference type="Proteomes" id="UP001139353">
    <property type="component" value="Unassembled WGS sequence"/>
</dbReference>
<dbReference type="AlphaFoldDB" id="A0A9X1YP28"/>
<dbReference type="InterPro" id="IPR007891">
    <property type="entry name" value="CHASE3"/>
</dbReference>
<evidence type="ECO:0000313" key="4">
    <source>
        <dbReference type="EMBL" id="MCK9685146.1"/>
    </source>
</evidence>
<feature type="region of interest" description="Disordered" evidence="1">
    <location>
        <begin position="221"/>
        <end position="253"/>
    </location>
</feature>
<dbReference type="EMBL" id="JAJLJH010000001">
    <property type="protein sequence ID" value="MCK9685146.1"/>
    <property type="molecule type" value="Genomic_DNA"/>
</dbReference>
<feature type="transmembrane region" description="Helical" evidence="2">
    <location>
        <begin position="15"/>
        <end position="38"/>
    </location>
</feature>
<keyword evidence="5" id="KW-1185">Reference proteome</keyword>
<accession>A0A9X1YP28</accession>
<evidence type="ECO:0000256" key="1">
    <source>
        <dbReference type="SAM" id="MobiDB-lite"/>
    </source>
</evidence>
<name>A0A9X1YP28_9BURK</name>
<sequence length="253" mass="27762">MLQFLKTLRWPPRRLVLWHSIAAIPMATVVVLGAYLSYHYHQLTIENRERVDRAYQVLDVVDGLYISIQNADVAERDYIITADDAHLVAFKAALKSESEDSEKLRELLVASKTQEANLAKIDVAVAAKLSELGETISLRQSQGFNAAQAAIRNGDGGQAMAALRQQVTVLAENERRFLMRRQAATREHERDTLLVGIFIAALSVTVRIVIALGIRHVHSRRQAAIGEDGEPAEAAADAGADKDDESSAKPATA</sequence>
<feature type="transmembrane region" description="Helical" evidence="2">
    <location>
        <begin position="193"/>
        <end position="214"/>
    </location>
</feature>
<dbReference type="RefSeq" id="WP_275681157.1">
    <property type="nucleotide sequence ID" value="NZ_JAJLJH010000001.1"/>
</dbReference>
<evidence type="ECO:0000313" key="5">
    <source>
        <dbReference type="Proteomes" id="UP001139353"/>
    </source>
</evidence>
<organism evidence="4 5">
    <name type="scientific">Scleromatobacter humisilvae</name>
    <dbReference type="NCBI Taxonomy" id="2897159"/>
    <lineage>
        <taxon>Bacteria</taxon>
        <taxon>Pseudomonadati</taxon>
        <taxon>Pseudomonadota</taxon>
        <taxon>Betaproteobacteria</taxon>
        <taxon>Burkholderiales</taxon>
        <taxon>Sphaerotilaceae</taxon>
        <taxon>Scleromatobacter</taxon>
    </lineage>
</organism>
<protein>
    <submittedName>
        <fullName evidence="4">CHASE3 domain-containing protein</fullName>
    </submittedName>
</protein>
<keyword evidence="2" id="KW-0812">Transmembrane</keyword>
<evidence type="ECO:0000256" key="2">
    <source>
        <dbReference type="SAM" id="Phobius"/>
    </source>
</evidence>
<gene>
    <name evidence="4" type="ORF">LPC04_05410</name>
</gene>
<reference evidence="4" key="1">
    <citation type="submission" date="2021-11" db="EMBL/GenBank/DDBJ databases">
        <title>BS-T2-15 a new species belonging to the Comamonadaceae family isolated from the soil of a French oak forest.</title>
        <authorList>
            <person name="Mieszkin S."/>
            <person name="Alain K."/>
        </authorList>
    </citation>
    <scope>NUCLEOTIDE SEQUENCE</scope>
    <source>
        <strain evidence="4">BS-T2-15</strain>
    </source>
</reference>
<evidence type="ECO:0000259" key="3">
    <source>
        <dbReference type="Pfam" id="PF05227"/>
    </source>
</evidence>
<feature type="domain" description="CHASE3" evidence="3">
    <location>
        <begin position="48"/>
        <end position="183"/>
    </location>
</feature>
<comment type="caution">
    <text evidence="4">The sequence shown here is derived from an EMBL/GenBank/DDBJ whole genome shotgun (WGS) entry which is preliminary data.</text>
</comment>
<proteinExistence type="predicted"/>
<keyword evidence="2" id="KW-1133">Transmembrane helix</keyword>
<keyword evidence="2" id="KW-0472">Membrane</keyword>